<evidence type="ECO:0000313" key="2">
    <source>
        <dbReference type="Proteomes" id="UP001162060"/>
    </source>
</evidence>
<name>A0AAV1TJ03_9STRA</name>
<reference evidence="1" key="1">
    <citation type="submission" date="2024-01" db="EMBL/GenBank/DDBJ databases">
        <authorList>
            <person name="Webb A."/>
        </authorList>
    </citation>
    <scope>NUCLEOTIDE SEQUENCE</scope>
    <source>
        <strain evidence="1">Pm1</strain>
    </source>
</reference>
<protein>
    <submittedName>
        <fullName evidence="1">Uncharacterized protein</fullName>
    </submittedName>
</protein>
<sequence length="49" mass="5542">MLAKASFERIEACPLDSLSLERTGPVEFVLTIPRPAHRCKHRPAAKLQR</sequence>
<gene>
    <name evidence="1" type="ORF">PM001_LOCUS7551</name>
</gene>
<evidence type="ECO:0000313" key="1">
    <source>
        <dbReference type="EMBL" id="CAK7922286.1"/>
    </source>
</evidence>
<comment type="caution">
    <text evidence="1">The sequence shown here is derived from an EMBL/GenBank/DDBJ whole genome shotgun (WGS) entry which is preliminary data.</text>
</comment>
<proteinExistence type="predicted"/>
<organism evidence="1 2">
    <name type="scientific">Peronospora matthiolae</name>
    <dbReference type="NCBI Taxonomy" id="2874970"/>
    <lineage>
        <taxon>Eukaryota</taxon>
        <taxon>Sar</taxon>
        <taxon>Stramenopiles</taxon>
        <taxon>Oomycota</taxon>
        <taxon>Peronosporomycetes</taxon>
        <taxon>Peronosporales</taxon>
        <taxon>Peronosporaceae</taxon>
        <taxon>Peronospora</taxon>
    </lineage>
</organism>
<dbReference type="EMBL" id="CAKLBY020000065">
    <property type="protein sequence ID" value="CAK7922286.1"/>
    <property type="molecule type" value="Genomic_DNA"/>
</dbReference>
<dbReference type="AlphaFoldDB" id="A0AAV1TJ03"/>
<dbReference type="Proteomes" id="UP001162060">
    <property type="component" value="Unassembled WGS sequence"/>
</dbReference>
<accession>A0AAV1TJ03</accession>